<name>A0A2K8N7T8_9BACL</name>
<evidence type="ECO:0000256" key="1">
    <source>
        <dbReference type="SAM" id="MobiDB-lite"/>
    </source>
</evidence>
<dbReference type="AlphaFoldDB" id="A0A2K8N7T8"/>
<accession>A0A2K8N7T8</accession>
<evidence type="ECO:0000313" key="2">
    <source>
        <dbReference type="EMBL" id="ATY85398.1"/>
    </source>
</evidence>
<organism evidence="2 3">
    <name type="scientific">Kyrpidia spormannii</name>
    <dbReference type="NCBI Taxonomy" id="2055160"/>
    <lineage>
        <taxon>Bacteria</taxon>
        <taxon>Bacillati</taxon>
        <taxon>Bacillota</taxon>
        <taxon>Bacilli</taxon>
        <taxon>Bacillales</taxon>
        <taxon>Alicyclobacillaceae</taxon>
        <taxon>Kyrpidia</taxon>
    </lineage>
</organism>
<evidence type="ECO:0000313" key="3">
    <source>
        <dbReference type="Proteomes" id="UP000231932"/>
    </source>
</evidence>
<protein>
    <submittedName>
        <fullName evidence="2">Uncharacterized protein</fullName>
    </submittedName>
</protein>
<feature type="region of interest" description="Disordered" evidence="1">
    <location>
        <begin position="32"/>
        <end position="51"/>
    </location>
</feature>
<gene>
    <name evidence="2" type="ORF">CVV65_11060</name>
</gene>
<proteinExistence type="predicted"/>
<dbReference type="Proteomes" id="UP000231932">
    <property type="component" value="Chromosome"/>
</dbReference>
<dbReference type="KEGG" id="kyr:CVV65_11060"/>
<sequence>MTEGGRINPRVEDGCLMISQVRVLPPGAGDPAAGVLRGTGGGAFPEKGQGPVDGTIAVRRLSTCQTIWAESFPGRWILCLERREGSSKSDKK</sequence>
<keyword evidence="3" id="KW-1185">Reference proteome</keyword>
<dbReference type="EMBL" id="CP024955">
    <property type="protein sequence ID" value="ATY85398.1"/>
    <property type="molecule type" value="Genomic_DNA"/>
</dbReference>
<reference evidence="3" key="1">
    <citation type="submission" date="2017-11" db="EMBL/GenBank/DDBJ databases">
        <title>Complete Genome Sequence of Kyrpidia sp. Strain EA-1, a thermophilic, hydrogen-oxidizing Bacterium, isolated from the Azores.</title>
        <authorList>
            <person name="Reiner J.E."/>
            <person name="Lapp C.J."/>
            <person name="Bunk B."/>
            <person name="Gescher J."/>
        </authorList>
    </citation>
    <scope>NUCLEOTIDE SEQUENCE [LARGE SCALE GENOMIC DNA]</scope>
    <source>
        <strain evidence="3">EA-1</strain>
    </source>
</reference>